<dbReference type="PANTHER" id="PTHR43331">
    <property type="entry name" value="HOMOSERINE DEHYDROGENASE"/>
    <property type="match status" value="1"/>
</dbReference>
<dbReference type="AlphaFoldDB" id="A0A0N8KEC5"/>
<name>A0A0N8KEC5_9HYPH</name>
<dbReference type="PROSITE" id="PS01042">
    <property type="entry name" value="HOMOSER_DHGENASE"/>
    <property type="match status" value="1"/>
</dbReference>
<dbReference type="FunFam" id="3.30.360.10:FF:000005">
    <property type="entry name" value="Homoserine dehydrogenase"/>
    <property type="match status" value="1"/>
</dbReference>
<dbReference type="InterPro" id="IPR019811">
    <property type="entry name" value="HDH_CS"/>
</dbReference>
<dbReference type="Proteomes" id="UP000182800">
    <property type="component" value="Unassembled WGS sequence"/>
</dbReference>
<dbReference type="GO" id="GO:0050661">
    <property type="term" value="F:NADP binding"/>
    <property type="evidence" value="ECO:0007669"/>
    <property type="project" value="InterPro"/>
</dbReference>
<dbReference type="InterPro" id="IPR045865">
    <property type="entry name" value="ACT-like_dom_sf"/>
</dbReference>
<evidence type="ECO:0000256" key="3">
    <source>
        <dbReference type="ARBA" id="ARBA00006753"/>
    </source>
</evidence>
<dbReference type="Pfam" id="PF00742">
    <property type="entry name" value="Homoserine_dh"/>
    <property type="match status" value="1"/>
</dbReference>
<dbReference type="PATRIC" id="fig|1653334.4.peg.2805"/>
<dbReference type="GO" id="GO:0004412">
    <property type="term" value="F:homoserine dehydrogenase activity"/>
    <property type="evidence" value="ECO:0007669"/>
    <property type="project" value="UniProtKB-EC"/>
</dbReference>
<evidence type="ECO:0000256" key="6">
    <source>
        <dbReference type="ARBA" id="ARBA00022605"/>
    </source>
</evidence>
<dbReference type="Gene3D" id="3.30.70.260">
    <property type="match status" value="1"/>
</dbReference>
<dbReference type="EC" id="1.1.1.3" evidence="4"/>
<protein>
    <recommendedName>
        <fullName evidence="5">Homoserine dehydrogenase</fullName>
        <ecNumber evidence="4">1.1.1.3</ecNumber>
    </recommendedName>
</protein>
<dbReference type="Gene3D" id="3.40.50.720">
    <property type="entry name" value="NAD(P)-binding Rossmann-like Domain"/>
    <property type="match status" value="1"/>
</dbReference>
<dbReference type="InterPro" id="IPR005106">
    <property type="entry name" value="Asp/hSer_DH_NAD-bd"/>
</dbReference>
<dbReference type="CDD" id="cd04881">
    <property type="entry name" value="ACT_HSDH-Hom"/>
    <property type="match status" value="1"/>
</dbReference>
<dbReference type="STRING" id="1653334.GA0071312_2874"/>
<dbReference type="Pfam" id="PF03447">
    <property type="entry name" value="NAD_binding_3"/>
    <property type="match status" value="1"/>
</dbReference>
<keyword evidence="7" id="KW-0791">Threonine biosynthesis</keyword>
<accession>A0A0N8KEC5</accession>
<dbReference type="SUPFAM" id="SSF55347">
    <property type="entry name" value="Glyceraldehyde-3-phosphate dehydrogenase-like, C-terminal domain"/>
    <property type="match status" value="1"/>
</dbReference>
<dbReference type="PANTHER" id="PTHR43331:SF1">
    <property type="entry name" value="HOMOSERINE DEHYDROGENASE"/>
    <property type="match status" value="1"/>
</dbReference>
<reference evidence="14 16" key="2">
    <citation type="submission" date="2016-08" db="EMBL/GenBank/DDBJ databases">
        <authorList>
            <person name="Varghese N."/>
            <person name="Submissions Spin"/>
        </authorList>
    </citation>
    <scope>NUCLEOTIDE SEQUENCE [LARGE SCALE GENOMIC DNA]</scope>
    <source>
        <strain evidence="14 16">HL-109</strain>
    </source>
</reference>
<feature type="domain" description="ACT" evidence="12">
    <location>
        <begin position="398"/>
        <end position="482"/>
    </location>
</feature>
<comment type="pathway">
    <text evidence="1">Amino-acid biosynthesis; L-threonine biosynthesis; L-threonine from L-aspartate: step 3/5.</text>
</comment>
<dbReference type="EMBL" id="FMBM01000002">
    <property type="protein sequence ID" value="SCC81903.1"/>
    <property type="molecule type" value="Genomic_DNA"/>
</dbReference>
<dbReference type="Proteomes" id="UP000050497">
    <property type="component" value="Unassembled WGS sequence"/>
</dbReference>
<gene>
    <name evidence="14" type="ORF">GA0071312_2874</name>
    <name evidence="13" type="ORF">HLUCCO17_08570</name>
</gene>
<comment type="caution">
    <text evidence="13">The sequence shown here is derived from an EMBL/GenBank/DDBJ whole genome shotgun (WGS) entry which is preliminary data.</text>
</comment>
<dbReference type="PROSITE" id="PS51671">
    <property type="entry name" value="ACT"/>
    <property type="match status" value="1"/>
</dbReference>
<keyword evidence="8" id="KW-0521">NADP</keyword>
<evidence type="ECO:0000256" key="1">
    <source>
        <dbReference type="ARBA" id="ARBA00005056"/>
    </source>
</evidence>
<dbReference type="InterPro" id="IPR001342">
    <property type="entry name" value="HDH_cat"/>
</dbReference>
<evidence type="ECO:0000256" key="4">
    <source>
        <dbReference type="ARBA" id="ARBA00013213"/>
    </source>
</evidence>
<dbReference type="NCBIfam" id="NF004976">
    <property type="entry name" value="PRK06349.1"/>
    <property type="match status" value="1"/>
</dbReference>
<dbReference type="InterPro" id="IPR002912">
    <property type="entry name" value="ACT_dom"/>
</dbReference>
<dbReference type="EMBL" id="LJSX01000011">
    <property type="protein sequence ID" value="KPQ10954.1"/>
    <property type="molecule type" value="Genomic_DNA"/>
</dbReference>
<evidence type="ECO:0000313" key="14">
    <source>
        <dbReference type="EMBL" id="SCC81903.1"/>
    </source>
</evidence>
<keyword evidence="16" id="KW-1185">Reference proteome</keyword>
<evidence type="ECO:0000256" key="7">
    <source>
        <dbReference type="ARBA" id="ARBA00022697"/>
    </source>
</evidence>
<evidence type="ECO:0000256" key="5">
    <source>
        <dbReference type="ARBA" id="ARBA00013376"/>
    </source>
</evidence>
<dbReference type="SUPFAM" id="SSF55021">
    <property type="entry name" value="ACT-like"/>
    <property type="match status" value="1"/>
</dbReference>
<evidence type="ECO:0000313" key="15">
    <source>
        <dbReference type="Proteomes" id="UP000050497"/>
    </source>
</evidence>
<evidence type="ECO:0000313" key="13">
    <source>
        <dbReference type="EMBL" id="KPQ10954.1"/>
    </source>
</evidence>
<dbReference type="UniPathway" id="UPA00050">
    <property type="reaction ID" value="UER00063"/>
</dbReference>
<dbReference type="SUPFAM" id="SSF51735">
    <property type="entry name" value="NAD(P)-binding Rossmann-fold domains"/>
    <property type="match status" value="1"/>
</dbReference>
<keyword evidence="9" id="KW-0560">Oxidoreductase</keyword>
<comment type="pathway">
    <text evidence="2">Amino-acid biosynthesis; L-methionine biosynthesis via de novo pathway; L-homoserine from L-aspartate: step 3/3.</text>
</comment>
<evidence type="ECO:0000256" key="9">
    <source>
        <dbReference type="ARBA" id="ARBA00023002"/>
    </source>
</evidence>
<evidence type="ECO:0000256" key="8">
    <source>
        <dbReference type="ARBA" id="ARBA00022857"/>
    </source>
</evidence>
<dbReference type="Gene3D" id="3.30.360.10">
    <property type="entry name" value="Dihydrodipicolinate Reductase, domain 2"/>
    <property type="match status" value="1"/>
</dbReference>
<evidence type="ECO:0000256" key="2">
    <source>
        <dbReference type="ARBA" id="ARBA00005062"/>
    </source>
</evidence>
<keyword evidence="6" id="KW-0028">Amino-acid biosynthesis</keyword>
<sequence length="486" mass="51187">MADMCMSGESLLHFLEPHGKTVQDRHQSTPRPAASGTMRVGLIWVRLMTKQLRIGLAGLGTVGASLVRLLQMHGAAIGARAGRPMAITAVSARDRKRDRGIDLSGLAWFDDAVALAGSADIDCFVELIGGDEGPAREAVEAALKSGKHVVTANKALLAKHGNALAALAEENGVHLAFEASAAGGIPIVKTMREALAGNRVTRLYGILNGTCNYILSRMEAEGLSFAECLADAQRLGYAEADPTFDIEGYDTAHKLALLTSLAFGTQVDADAIYVEGISAIAPLDLKMADDLGFRIKLLGVAERTRTGIEQRVHPTMVPRDSAIAQVMGVTNAVTIDADAVGELTLIGPGAGGDATASAVLADIADVAGTPPRPPFGWPVAQMELAERAPMQRHEGGYYVRLAVYDRPGAAAGIARHMAENDISLESILQRRSEAAALDPTGRSGAPVPVVLITYATSEGAVREAIRQIAEDGLIAEDAQVIRIERE</sequence>
<dbReference type="GO" id="GO:0009088">
    <property type="term" value="P:threonine biosynthetic process"/>
    <property type="evidence" value="ECO:0007669"/>
    <property type="project" value="UniProtKB-UniPathway"/>
</dbReference>
<evidence type="ECO:0000256" key="10">
    <source>
        <dbReference type="ARBA" id="ARBA00023167"/>
    </source>
</evidence>
<proteinExistence type="inferred from homology"/>
<evidence type="ECO:0000256" key="11">
    <source>
        <dbReference type="RuleBase" id="RU004171"/>
    </source>
</evidence>
<keyword evidence="10" id="KW-0486">Methionine biosynthesis</keyword>
<dbReference type="GO" id="GO:0009086">
    <property type="term" value="P:methionine biosynthetic process"/>
    <property type="evidence" value="ECO:0007669"/>
    <property type="project" value="UniProtKB-KW"/>
</dbReference>
<reference evidence="13 15" key="1">
    <citation type="submission" date="2015-09" db="EMBL/GenBank/DDBJ databases">
        <title>Identification and resolution of microdiversity through metagenomic sequencing of parallel consortia.</title>
        <authorList>
            <person name="Nelson W.C."/>
            <person name="Romine M.F."/>
            <person name="Lindemann S.R."/>
        </authorList>
    </citation>
    <scope>NUCLEOTIDE SEQUENCE [LARGE SCALE GENOMIC DNA]</scope>
    <source>
        <strain evidence="13">HL-109</strain>
    </source>
</reference>
<dbReference type="InterPro" id="IPR036291">
    <property type="entry name" value="NAD(P)-bd_dom_sf"/>
</dbReference>
<evidence type="ECO:0000259" key="12">
    <source>
        <dbReference type="PROSITE" id="PS51671"/>
    </source>
</evidence>
<comment type="similarity">
    <text evidence="3 11">Belongs to the homoserine dehydrogenase family.</text>
</comment>
<organism evidence="13 15">
    <name type="scientific">Saliniramus fredricksonii</name>
    <dbReference type="NCBI Taxonomy" id="1653334"/>
    <lineage>
        <taxon>Bacteria</taxon>
        <taxon>Pseudomonadati</taxon>
        <taxon>Pseudomonadota</taxon>
        <taxon>Alphaproteobacteria</taxon>
        <taxon>Hyphomicrobiales</taxon>
        <taxon>Salinarimonadaceae</taxon>
        <taxon>Saliniramus</taxon>
    </lineage>
</organism>
<dbReference type="UniPathway" id="UPA00051">
    <property type="reaction ID" value="UER00465"/>
</dbReference>
<evidence type="ECO:0000313" key="16">
    <source>
        <dbReference type="Proteomes" id="UP000182800"/>
    </source>
</evidence>